<dbReference type="InterPro" id="IPR027417">
    <property type="entry name" value="P-loop_NTPase"/>
</dbReference>
<evidence type="ECO:0000313" key="13">
    <source>
        <dbReference type="EnsemblPlants" id="KQJ85438"/>
    </source>
</evidence>
<dbReference type="GO" id="GO:0002758">
    <property type="term" value="P:innate immune response-activating signaling pathway"/>
    <property type="evidence" value="ECO:0007669"/>
    <property type="project" value="UniProtKB-ARBA"/>
</dbReference>
<evidence type="ECO:0000313" key="12">
    <source>
        <dbReference type="EMBL" id="KQJ85456.2"/>
    </source>
</evidence>
<dbReference type="SUPFAM" id="SSF52540">
    <property type="entry name" value="P-loop containing nucleoside triphosphate hydrolases"/>
    <property type="match status" value="1"/>
</dbReference>
<dbReference type="Pfam" id="PF00931">
    <property type="entry name" value="NB-ARC"/>
    <property type="match status" value="1"/>
</dbReference>
<dbReference type="EnsemblPlants" id="KQJ85456">
    <property type="protein sequence ID" value="KQJ85456"/>
    <property type="gene ID" value="BRADI_5g27069v3"/>
</dbReference>
<dbReference type="PRINTS" id="PR00364">
    <property type="entry name" value="DISEASERSIST"/>
</dbReference>
<accession>A0A0Q3IGS7</accession>
<protein>
    <recommendedName>
        <fullName evidence="15">NB-ARC domain-containing protein</fullName>
    </recommendedName>
</protein>
<dbReference type="Gramene" id="KQJ85456">
    <property type="protein sequence ID" value="KQJ85456"/>
    <property type="gene ID" value="BRADI_5g27069v3"/>
</dbReference>
<dbReference type="PANTHER" id="PTHR23155:SF1181">
    <property type="entry name" value="OS08G0170200 PROTEIN"/>
    <property type="match status" value="1"/>
</dbReference>
<gene>
    <name evidence="13" type="primary">LOC100829149</name>
    <name evidence="12" type="ORF">BRADI_5g27069v3</name>
</gene>
<dbReference type="EMBL" id="CM000884">
    <property type="protein sequence ID" value="KQJ85438.1"/>
    <property type="molecule type" value="Genomic_DNA"/>
</dbReference>
<keyword evidence="2" id="KW-0433">Leucine-rich repeat</keyword>
<dbReference type="InterPro" id="IPR036388">
    <property type="entry name" value="WH-like_DNA-bd_sf"/>
</dbReference>
<dbReference type="InterPro" id="IPR042197">
    <property type="entry name" value="Apaf_helical"/>
</dbReference>
<dbReference type="GO" id="GO:0009626">
    <property type="term" value="P:plant-type hypersensitive response"/>
    <property type="evidence" value="ECO:0007669"/>
    <property type="project" value="UniProtKB-ARBA"/>
</dbReference>
<dbReference type="OrthoDB" id="596149at2759"/>
<organism evidence="12">
    <name type="scientific">Brachypodium distachyon</name>
    <name type="common">Purple false brome</name>
    <name type="synonym">Trachynia distachya</name>
    <dbReference type="NCBI Taxonomy" id="15368"/>
    <lineage>
        <taxon>Eukaryota</taxon>
        <taxon>Viridiplantae</taxon>
        <taxon>Streptophyta</taxon>
        <taxon>Embryophyta</taxon>
        <taxon>Tracheophyta</taxon>
        <taxon>Spermatophyta</taxon>
        <taxon>Magnoliopsida</taxon>
        <taxon>Liliopsida</taxon>
        <taxon>Poales</taxon>
        <taxon>Poaceae</taxon>
        <taxon>BOP clade</taxon>
        <taxon>Pooideae</taxon>
        <taxon>Stipodae</taxon>
        <taxon>Brachypodieae</taxon>
        <taxon>Brachypodium</taxon>
    </lineage>
</organism>
<evidence type="ECO:0000256" key="5">
    <source>
        <dbReference type="ARBA" id="ARBA00022821"/>
    </source>
</evidence>
<evidence type="ECO:0000259" key="10">
    <source>
        <dbReference type="Pfam" id="PF23559"/>
    </source>
</evidence>
<dbReference type="InterPro" id="IPR055414">
    <property type="entry name" value="LRR_R13L4/SHOC2-like"/>
</dbReference>
<evidence type="ECO:0000313" key="14">
    <source>
        <dbReference type="Proteomes" id="UP000008810"/>
    </source>
</evidence>
<dbReference type="InterPro" id="IPR038005">
    <property type="entry name" value="RX-like_CC"/>
</dbReference>
<feature type="domain" description="NB-ARC" evidence="8">
    <location>
        <begin position="168"/>
        <end position="326"/>
    </location>
</feature>
<evidence type="ECO:0000256" key="3">
    <source>
        <dbReference type="ARBA" id="ARBA00022737"/>
    </source>
</evidence>
<comment type="similarity">
    <text evidence="1">Belongs to the disease resistance NB-LRR family.</text>
</comment>
<dbReference type="Gene3D" id="3.40.50.300">
    <property type="entry name" value="P-loop containing nucleotide triphosphate hydrolases"/>
    <property type="match status" value="1"/>
</dbReference>
<keyword evidence="6" id="KW-0175">Coiled coil</keyword>
<evidence type="ECO:0000259" key="9">
    <source>
        <dbReference type="Pfam" id="PF18052"/>
    </source>
</evidence>
<dbReference type="GO" id="GO:0042742">
    <property type="term" value="P:defense response to bacterium"/>
    <property type="evidence" value="ECO:0007669"/>
    <property type="project" value="UniProtKB-ARBA"/>
</dbReference>
<evidence type="ECO:0000256" key="4">
    <source>
        <dbReference type="ARBA" id="ARBA00022741"/>
    </source>
</evidence>
<feature type="region of interest" description="Disordered" evidence="7">
    <location>
        <begin position="1056"/>
        <end position="1079"/>
    </location>
</feature>
<dbReference type="GO" id="GO:0098542">
    <property type="term" value="P:defense response to other organism"/>
    <property type="evidence" value="ECO:0000318"/>
    <property type="project" value="GO_Central"/>
</dbReference>
<accession>A0A0Q3ECD6</accession>
<dbReference type="Gene3D" id="3.80.10.10">
    <property type="entry name" value="Ribonuclease Inhibitor"/>
    <property type="match status" value="1"/>
</dbReference>
<evidence type="ECO:0000256" key="6">
    <source>
        <dbReference type="ARBA" id="ARBA00023054"/>
    </source>
</evidence>
<dbReference type="Gene3D" id="1.20.5.4130">
    <property type="match status" value="1"/>
</dbReference>
<dbReference type="CDD" id="cd14798">
    <property type="entry name" value="RX-CC_like"/>
    <property type="match status" value="1"/>
</dbReference>
<dbReference type="Pfam" id="PF23598">
    <property type="entry name" value="LRR_14"/>
    <property type="match status" value="1"/>
</dbReference>
<feature type="domain" description="Disease resistance N-terminal" evidence="9">
    <location>
        <begin position="9"/>
        <end position="95"/>
    </location>
</feature>
<dbReference type="EMBL" id="CM000884">
    <property type="protein sequence ID" value="KQJ85456.2"/>
    <property type="molecule type" value="Genomic_DNA"/>
</dbReference>
<evidence type="ECO:0000259" key="8">
    <source>
        <dbReference type="Pfam" id="PF00931"/>
    </source>
</evidence>
<dbReference type="InterPro" id="IPR058922">
    <property type="entry name" value="WHD_DRP"/>
</dbReference>
<proteinExistence type="inferred from homology"/>
<dbReference type="Pfam" id="PF18052">
    <property type="entry name" value="Rx_N"/>
    <property type="match status" value="1"/>
</dbReference>
<evidence type="ECO:0008006" key="15">
    <source>
        <dbReference type="Google" id="ProtNLM"/>
    </source>
</evidence>
<dbReference type="PANTHER" id="PTHR23155">
    <property type="entry name" value="DISEASE RESISTANCE PROTEIN RP"/>
    <property type="match status" value="1"/>
</dbReference>
<dbReference type="GO" id="GO:0043531">
    <property type="term" value="F:ADP binding"/>
    <property type="evidence" value="ECO:0007669"/>
    <property type="project" value="InterPro"/>
</dbReference>
<keyword evidence="14" id="KW-1185">Reference proteome</keyword>
<dbReference type="SUPFAM" id="SSF52058">
    <property type="entry name" value="L domain-like"/>
    <property type="match status" value="1"/>
</dbReference>
<sequence>MDLGVSAFRAVLPCLGKLLKHEWGLKEKVKNGVKSLQIELERMEPALAKISSTPPDKLDPQVKPWAGEVSELSYDMQTRLHTFMVHIEHLESTKGTLRSPVSKFAKWKINHEIASYISKIMAKIKEVSERHARYLHRLMETTPTEKVNSRIIALCTKESDPVGIDGATDELIQMLSKLNHVSIVGMGGLGKTTLARAVCIKIKGEFDCEALVPIGQCACPEKVLRDILIELQAEDRVNELHHQYQLIKILRKFLVDKRCLIVIDDIWDKKTWDLIKCAFEGSDGSKIIITTRNHDVAKEVAGVYTIKRLSSPSSIELLRTKVFGADTKSPGTDALSEFDSLSDKFLRKCGGVPIAIIAIGSLLANKPWQKWSEVYKSSGLDQAKKEEVLENVRMIMSLSYYDLPLHLQSCFLYLGLFPENHWIEKNMLIWRWVAEGLVTGCNEQNVGLFELGETYFKELLDRSMIQLAVSPRDLGQGGCRVHDLMISLIREISKTKNFCMVVGSKLQESTSETRTIHRLAIHRSGASVDQIQDTRLEVGNVMSFYARGCSGKKSLPPLSRFAIMRVVDLESCDSSVGDCKNLKQLEKLIELEYVGLLGTPVAELPKEIRRLKRLQTLDMRATGISELPSFVEELTKLRCLRAGKGTRMKGHVGKLTSLEELWLHSADKSPDFAAELRKLTELRVLVIHLDKMDDPLQKSLVESLCCLKKVQVLQVWSDAAEGTTVRLGNWEWEGDSQLQLRQLLLYGITLPRLPAWINGSRAPDLSRLLLQVEALEERDLKILGRMPLLRSLYLYSEEGNRLSYTVGSQEFKVLVYLNTNIELVCGDGALPVIQELVVGGIRAGMDVGLQGNMPLLEKASYGLDCKGCGPVEVREAEDALRKAGRAHPNRPTLSINRWNNFGLEFCQGIIGSVVPGLVRAITAHSDALGGAGEADVRSIIFGSPEFANAISDALARLPPEAIGAPPKLALHHTQYGTGSPSQFAAGKEEVGSLSSSIVSNPAFRELVTDFAAESGVDLPPYFVDKLSPQAVDSLTACILEDNYVALTTLLQQVVTGGGGTSSSSTSEQRPTGHSEGEGQISSEDVQTFLNSPFGAQIVSDMATQAGINPAVLKNAFEKLQQDPKFVESFQNLNITQSHDFAKTVQQLAPCIISHAGQTRTLDISSMTLQSVSLHLQILQGVREAYYARTAAGGAEGCGDQSFHVKIVLDYFPGLEIEDLDDFWEVAGKTRQNPERLVACMNSRGFDHSRFMKLWVSEAVSQMAEERDQENSGAGVSREPQPEVDMDSLLTWRNNPDGVAFKNEMPGLLGISPVAFSRILDKHTQTPEMIASLNRALAELGFFGGGPIAADGARCYGSYPRPERGRAILDALWWRTGQGRCQRQFTQQPAHWQPNGKHNKGSTWRSDRDQCQQHVLRSPWQPSHRQPNGKHNKGATRRRDRRGRWQQHVLRFT</sequence>
<feature type="compositionally biased region" description="Polar residues" evidence="7">
    <location>
        <begin position="1411"/>
        <end position="1425"/>
    </location>
</feature>
<dbReference type="Pfam" id="PF23559">
    <property type="entry name" value="WHD_DRP"/>
    <property type="match status" value="1"/>
</dbReference>
<dbReference type="InterPro" id="IPR032675">
    <property type="entry name" value="LRR_dom_sf"/>
</dbReference>
<keyword evidence="3" id="KW-0677">Repeat</keyword>
<dbReference type="Proteomes" id="UP000008810">
    <property type="component" value="Chromosome 5"/>
</dbReference>
<dbReference type="Gene3D" id="1.10.10.10">
    <property type="entry name" value="Winged helix-like DNA-binding domain superfamily/Winged helix DNA-binding domain"/>
    <property type="match status" value="1"/>
</dbReference>
<keyword evidence="5" id="KW-0611">Plant defense</keyword>
<dbReference type="Gene3D" id="1.10.8.430">
    <property type="entry name" value="Helical domain of apoptotic protease-activating factors"/>
    <property type="match status" value="1"/>
</dbReference>
<evidence type="ECO:0000256" key="1">
    <source>
        <dbReference type="ARBA" id="ARBA00008894"/>
    </source>
</evidence>
<dbReference type="EnsemblPlants" id="KQJ85438">
    <property type="protein sequence ID" value="KQJ85438"/>
    <property type="gene ID" value="BRADI_5g27069v3"/>
</dbReference>
<feature type="compositionally biased region" description="Basic residues" evidence="7">
    <location>
        <begin position="1426"/>
        <end position="1444"/>
    </location>
</feature>
<dbReference type="InterPro" id="IPR041118">
    <property type="entry name" value="Rx_N"/>
</dbReference>
<feature type="region of interest" description="Disordered" evidence="7">
    <location>
        <begin position="1383"/>
        <end position="1452"/>
    </location>
</feature>
<feature type="domain" description="Disease resistance protein winged helix" evidence="10">
    <location>
        <begin position="416"/>
        <end position="489"/>
    </location>
</feature>
<evidence type="ECO:0000256" key="7">
    <source>
        <dbReference type="SAM" id="MobiDB-lite"/>
    </source>
</evidence>
<keyword evidence="4" id="KW-0547">Nucleotide-binding</keyword>
<feature type="domain" description="Disease resistance R13L4/SHOC-2-like LRR" evidence="11">
    <location>
        <begin position="541"/>
        <end position="893"/>
    </location>
</feature>
<reference evidence="12" key="2">
    <citation type="submission" date="2017-06" db="EMBL/GenBank/DDBJ databases">
        <title>WGS assembly of Brachypodium distachyon.</title>
        <authorList>
            <consortium name="The International Brachypodium Initiative"/>
            <person name="Lucas S."/>
            <person name="Harmon-Smith M."/>
            <person name="Lail K."/>
            <person name="Tice H."/>
            <person name="Grimwood J."/>
            <person name="Bruce D."/>
            <person name="Barry K."/>
            <person name="Shu S."/>
            <person name="Lindquist E."/>
            <person name="Wang M."/>
            <person name="Pitluck S."/>
            <person name="Vogel J.P."/>
            <person name="Garvin D.F."/>
            <person name="Mockler T.C."/>
            <person name="Schmutz J."/>
            <person name="Rokhsar D."/>
            <person name="Bevan M.W."/>
        </authorList>
    </citation>
    <scope>NUCLEOTIDE SEQUENCE</scope>
    <source>
        <strain evidence="12">Bd21</strain>
    </source>
</reference>
<reference evidence="13" key="3">
    <citation type="submission" date="2018-08" db="UniProtKB">
        <authorList>
            <consortium name="EnsemblPlants"/>
        </authorList>
    </citation>
    <scope>IDENTIFICATION</scope>
    <source>
        <strain evidence="13">cv. Bd21</strain>
    </source>
</reference>
<dbReference type="InterPro" id="IPR002182">
    <property type="entry name" value="NB-ARC"/>
</dbReference>
<name>A0A0Q3IGS7_BRADI</name>
<dbReference type="InterPro" id="IPR044974">
    <property type="entry name" value="Disease_R_plants"/>
</dbReference>
<evidence type="ECO:0000259" key="11">
    <source>
        <dbReference type="Pfam" id="PF23598"/>
    </source>
</evidence>
<dbReference type="ExpressionAtlas" id="A0A0Q3IGS7">
    <property type="expression patterns" value="baseline and differential"/>
</dbReference>
<reference evidence="12 13" key="1">
    <citation type="journal article" date="2010" name="Nature">
        <title>Genome sequencing and analysis of the model grass Brachypodium distachyon.</title>
        <authorList>
            <consortium name="International Brachypodium Initiative"/>
        </authorList>
    </citation>
    <scope>NUCLEOTIDE SEQUENCE [LARGE SCALE GENOMIC DNA]</scope>
    <source>
        <strain evidence="12">Bd21</strain>
        <strain evidence="13">cv. Bd21</strain>
    </source>
</reference>
<dbReference type="FunFam" id="1.10.10.10:FF:000322">
    <property type="entry name" value="Probable disease resistance protein At1g63360"/>
    <property type="match status" value="1"/>
</dbReference>
<dbReference type="Gramene" id="KQJ85438">
    <property type="protein sequence ID" value="KQJ85438"/>
    <property type="gene ID" value="BRADI_5g27069v3"/>
</dbReference>
<evidence type="ECO:0000256" key="2">
    <source>
        <dbReference type="ARBA" id="ARBA00022614"/>
    </source>
</evidence>